<dbReference type="CDD" id="cd03419">
    <property type="entry name" value="GRX_GRXh_1_2_like"/>
    <property type="match status" value="1"/>
</dbReference>
<sequence>MAVTSLLLLHPGFSSVSFTNCTGSFPHHYSRPCNQKLYAHRSSSFNLHGPRIVGPFRIRAMSASFGSRLEDSVKKTIFENPVVVYSKSWCSYSSEVKSLFKRLGVQPLVIELDQMARIWHGYGMGTAQVWDGYVSGPQGPQMQKVLERLTGQHTVPNVFIAIVQVNAQNGDVWPTIFWQQSSGESFAYDEEDKGRDSQGGHVAASKGCRSQKGWVYKQQMVCNVGSQSVDVVYSTDLGPVGQLKGVHGSEERIRDADTPDLLVEERRSIGEEAQRRQPSGVREAVDVDREMNSSRTN</sequence>
<keyword evidence="2" id="KW-0732">Signal</keyword>
<dbReference type="InterPro" id="IPR002109">
    <property type="entry name" value="Glutaredoxin"/>
</dbReference>
<evidence type="ECO:0000313" key="5">
    <source>
        <dbReference type="Proteomes" id="UP000306102"/>
    </source>
</evidence>
<dbReference type="PANTHER" id="PTHR45694">
    <property type="entry name" value="GLUTAREDOXIN 2"/>
    <property type="match status" value="1"/>
</dbReference>
<dbReference type="GO" id="GO:0015038">
    <property type="term" value="F:glutathione disulfide oxidoreductase activity"/>
    <property type="evidence" value="ECO:0007669"/>
    <property type="project" value="TreeGrafter"/>
</dbReference>
<feature type="signal peptide" evidence="2">
    <location>
        <begin position="1"/>
        <end position="18"/>
    </location>
</feature>
<dbReference type="PROSITE" id="PS51354">
    <property type="entry name" value="GLUTAREDOXIN_2"/>
    <property type="match status" value="1"/>
</dbReference>
<gene>
    <name evidence="4" type="ORF">TEA_029918</name>
</gene>
<comment type="caution">
    <text evidence="4">The sequence shown here is derived from an EMBL/GenBank/DDBJ whole genome shotgun (WGS) entry which is preliminary data.</text>
</comment>
<protein>
    <recommendedName>
        <fullName evidence="3">Glutaredoxin domain-containing protein</fullName>
    </recommendedName>
</protein>
<dbReference type="Proteomes" id="UP000306102">
    <property type="component" value="Unassembled WGS sequence"/>
</dbReference>
<name>A0A4S4EHJ2_CAMSN</name>
<accession>A0A4S4EHJ2</accession>
<keyword evidence="5" id="KW-1185">Reference proteome</keyword>
<feature type="region of interest" description="Disordered" evidence="1">
    <location>
        <begin position="266"/>
        <end position="297"/>
    </location>
</feature>
<dbReference type="InterPro" id="IPR036249">
    <property type="entry name" value="Thioredoxin-like_sf"/>
</dbReference>
<evidence type="ECO:0000259" key="3">
    <source>
        <dbReference type="Pfam" id="PF00462"/>
    </source>
</evidence>
<dbReference type="Gene3D" id="3.40.30.10">
    <property type="entry name" value="Glutaredoxin"/>
    <property type="match status" value="1"/>
</dbReference>
<dbReference type="GO" id="GO:0034599">
    <property type="term" value="P:cellular response to oxidative stress"/>
    <property type="evidence" value="ECO:0007669"/>
    <property type="project" value="TreeGrafter"/>
</dbReference>
<evidence type="ECO:0000256" key="2">
    <source>
        <dbReference type="SAM" id="SignalP"/>
    </source>
</evidence>
<evidence type="ECO:0000313" key="4">
    <source>
        <dbReference type="EMBL" id="THG15959.1"/>
    </source>
</evidence>
<feature type="domain" description="Glutaredoxin" evidence="3">
    <location>
        <begin position="82"/>
        <end position="116"/>
    </location>
</feature>
<organism evidence="4 5">
    <name type="scientific">Camellia sinensis var. sinensis</name>
    <name type="common">China tea</name>
    <dbReference type="NCBI Taxonomy" id="542762"/>
    <lineage>
        <taxon>Eukaryota</taxon>
        <taxon>Viridiplantae</taxon>
        <taxon>Streptophyta</taxon>
        <taxon>Embryophyta</taxon>
        <taxon>Tracheophyta</taxon>
        <taxon>Spermatophyta</taxon>
        <taxon>Magnoliopsida</taxon>
        <taxon>eudicotyledons</taxon>
        <taxon>Gunneridae</taxon>
        <taxon>Pentapetalae</taxon>
        <taxon>asterids</taxon>
        <taxon>Ericales</taxon>
        <taxon>Theaceae</taxon>
        <taxon>Camellia</taxon>
    </lineage>
</organism>
<reference evidence="4 5" key="1">
    <citation type="journal article" date="2018" name="Proc. Natl. Acad. Sci. U.S.A.">
        <title>Draft genome sequence of Camellia sinensis var. sinensis provides insights into the evolution of the tea genome and tea quality.</title>
        <authorList>
            <person name="Wei C."/>
            <person name="Yang H."/>
            <person name="Wang S."/>
            <person name="Zhao J."/>
            <person name="Liu C."/>
            <person name="Gao L."/>
            <person name="Xia E."/>
            <person name="Lu Y."/>
            <person name="Tai Y."/>
            <person name="She G."/>
            <person name="Sun J."/>
            <person name="Cao H."/>
            <person name="Tong W."/>
            <person name="Gao Q."/>
            <person name="Li Y."/>
            <person name="Deng W."/>
            <person name="Jiang X."/>
            <person name="Wang W."/>
            <person name="Chen Q."/>
            <person name="Zhang S."/>
            <person name="Li H."/>
            <person name="Wu J."/>
            <person name="Wang P."/>
            <person name="Li P."/>
            <person name="Shi C."/>
            <person name="Zheng F."/>
            <person name="Jian J."/>
            <person name="Huang B."/>
            <person name="Shan D."/>
            <person name="Shi M."/>
            <person name="Fang C."/>
            <person name="Yue Y."/>
            <person name="Li F."/>
            <person name="Li D."/>
            <person name="Wei S."/>
            <person name="Han B."/>
            <person name="Jiang C."/>
            <person name="Yin Y."/>
            <person name="Xia T."/>
            <person name="Zhang Z."/>
            <person name="Bennetzen J.L."/>
            <person name="Zhao S."/>
            <person name="Wan X."/>
        </authorList>
    </citation>
    <scope>NUCLEOTIDE SEQUENCE [LARGE SCALE GENOMIC DNA]</scope>
    <source>
        <strain evidence="5">cv. Shuchazao</strain>
        <tissue evidence="4">Leaf</tissue>
    </source>
</reference>
<dbReference type="AlphaFoldDB" id="A0A4S4EHJ2"/>
<dbReference type="GO" id="GO:0005737">
    <property type="term" value="C:cytoplasm"/>
    <property type="evidence" value="ECO:0007669"/>
    <property type="project" value="TreeGrafter"/>
</dbReference>
<dbReference type="SUPFAM" id="SSF52833">
    <property type="entry name" value="Thioredoxin-like"/>
    <property type="match status" value="1"/>
</dbReference>
<dbReference type="STRING" id="542762.A0A4S4EHJ2"/>
<evidence type="ECO:0000256" key="1">
    <source>
        <dbReference type="SAM" id="MobiDB-lite"/>
    </source>
</evidence>
<feature type="compositionally biased region" description="Basic and acidic residues" evidence="1">
    <location>
        <begin position="266"/>
        <end position="275"/>
    </location>
</feature>
<proteinExistence type="predicted"/>
<dbReference type="Pfam" id="PF00462">
    <property type="entry name" value="Glutaredoxin"/>
    <property type="match status" value="1"/>
</dbReference>
<dbReference type="EMBL" id="SDRB02004376">
    <property type="protein sequence ID" value="THG15959.1"/>
    <property type="molecule type" value="Genomic_DNA"/>
</dbReference>
<feature type="compositionally biased region" description="Basic and acidic residues" evidence="1">
    <location>
        <begin position="283"/>
        <end position="297"/>
    </location>
</feature>
<dbReference type="PANTHER" id="PTHR45694:SF18">
    <property type="entry name" value="GLUTAREDOXIN-1-RELATED"/>
    <property type="match status" value="1"/>
</dbReference>
<feature type="chain" id="PRO_5021021254" description="Glutaredoxin domain-containing protein" evidence="2">
    <location>
        <begin position="19"/>
        <end position="297"/>
    </location>
</feature>